<feature type="compositionally biased region" description="Gly residues" evidence="7">
    <location>
        <begin position="110"/>
        <end position="121"/>
    </location>
</feature>
<evidence type="ECO:0000259" key="8">
    <source>
        <dbReference type="PROSITE" id="PS50102"/>
    </source>
</evidence>
<evidence type="ECO:0000256" key="1">
    <source>
        <dbReference type="ARBA" id="ARBA00004123"/>
    </source>
</evidence>
<evidence type="ECO:0000256" key="7">
    <source>
        <dbReference type="SAM" id="MobiDB-lite"/>
    </source>
</evidence>
<dbReference type="InterPro" id="IPR035979">
    <property type="entry name" value="RBD_domain_sf"/>
</dbReference>
<dbReference type="VEuPathDB" id="ToxoDB:TGFOU_319530"/>
<reference evidence="9" key="2">
    <citation type="submission" date="2004-05" db="EMBL/GenBank/DDBJ databases">
        <authorList>
            <person name="Gubbels M.-J."/>
            <person name="Wieffer M."/>
            <person name="Striepen B."/>
        </authorList>
    </citation>
    <scope>NUCLEOTIDE SEQUENCE</scope>
</reference>
<dbReference type="GO" id="GO:0006397">
    <property type="term" value="P:mRNA processing"/>
    <property type="evidence" value="ECO:0007669"/>
    <property type="project" value="UniProtKB-KW"/>
</dbReference>
<name>Q6GYB0_TOXGO</name>
<dbReference type="VEuPathDB" id="ToxoDB:TGRH88_007580"/>
<evidence type="ECO:0000256" key="5">
    <source>
        <dbReference type="ARBA" id="ARBA00023242"/>
    </source>
</evidence>
<feature type="domain" description="RRM" evidence="8">
    <location>
        <begin position="20"/>
        <end position="96"/>
    </location>
</feature>
<sequence length="345" mass="40753">MSRHSPSPRRRRSPSPRQGSRIFVANLPLDVTENELEDLFYKFGRIEDIEMRRDRTNDSTIAFVQFAEYKAADDAIEGRDGAHLGFHRIRIERSRQRLRRPGEFRRDRGGYGGRESGGNGPAYGPPRRSEFRVRVYGLPPTASWQDLKDHMRRAGDVGYANIEGGVGVVEYSNGDDMDYALRKLHGSVFRNIFHTAKIRVERDTERGKPREREDGRRPRSVSRSSQESRGERDGLAKDEREKGETRRDDERERRSRSPSDYRGRGQKRDREDEREDDRRRVRGDDFSEETRRNGLERDERGERDERDERDDREGVRRSFERDREETRRGRRDEEREEARHSGDEE</sequence>
<dbReference type="VEuPathDB" id="ToxoDB:TGP89_319530"/>
<feature type="region of interest" description="Disordered" evidence="7">
    <location>
        <begin position="200"/>
        <end position="345"/>
    </location>
</feature>
<dbReference type="VEuPathDB" id="ToxoDB:TGPRC2_319530"/>
<dbReference type="VEuPathDB" id="ToxoDB:TGVEG_319530"/>
<dbReference type="VEuPathDB" id="ToxoDB:TGGT1_319530"/>
<dbReference type="GO" id="GO:0005737">
    <property type="term" value="C:cytoplasm"/>
    <property type="evidence" value="ECO:0007669"/>
    <property type="project" value="TreeGrafter"/>
</dbReference>
<dbReference type="InterPro" id="IPR050374">
    <property type="entry name" value="RRT5_SRSF_SR"/>
</dbReference>
<organism evidence="9">
    <name type="scientific">Toxoplasma gondii</name>
    <dbReference type="NCBI Taxonomy" id="5811"/>
    <lineage>
        <taxon>Eukaryota</taxon>
        <taxon>Sar</taxon>
        <taxon>Alveolata</taxon>
        <taxon>Apicomplexa</taxon>
        <taxon>Conoidasida</taxon>
        <taxon>Coccidia</taxon>
        <taxon>Eucoccidiorida</taxon>
        <taxon>Eimeriorina</taxon>
        <taxon>Sarcocystidae</taxon>
        <taxon>Toxoplasma</taxon>
    </lineage>
</organism>
<reference evidence="9" key="1">
    <citation type="journal article" date="2004" name="Mol. Biochem. Parasitol.">
        <title>Fluorescent protein tagging in Toxoplasma gondii: identification of a novel inner membrane complex component conserved among Apicomplexa.</title>
        <authorList>
            <person name="Gubbels M.J."/>
            <person name="Wieffer M."/>
            <person name="Striepen B."/>
        </authorList>
    </citation>
    <scope>NUCLEOTIDE SEQUENCE</scope>
</reference>
<evidence type="ECO:0000256" key="2">
    <source>
        <dbReference type="ARBA" id="ARBA00022664"/>
    </source>
</evidence>
<dbReference type="CDD" id="cd00590">
    <property type="entry name" value="RRM_SF"/>
    <property type="match status" value="1"/>
</dbReference>
<dbReference type="AlphaFoldDB" id="Q6GYB0"/>
<accession>Q6GYB0</accession>
<dbReference type="VEuPathDB" id="ToxoDB:TGCOUG_319530"/>
<dbReference type="PANTHER" id="PTHR23003:SF62">
    <property type="entry name" value="SERINE_ARGININE (SR)-TYPE SHUTTLING MRNA BINDING PROTEIN NPL3"/>
    <property type="match status" value="1"/>
</dbReference>
<dbReference type="SUPFAM" id="SSF54928">
    <property type="entry name" value="RNA-binding domain, RBD"/>
    <property type="match status" value="1"/>
</dbReference>
<feature type="compositionally biased region" description="Basic and acidic residues" evidence="7">
    <location>
        <begin position="226"/>
        <end position="345"/>
    </location>
</feature>
<dbReference type="VEuPathDB" id="ToxoDB:TGVAND_319530A"/>
<dbReference type="Gene3D" id="3.30.70.330">
    <property type="match status" value="2"/>
</dbReference>
<keyword evidence="5" id="KW-0539">Nucleus</keyword>
<evidence type="ECO:0000256" key="6">
    <source>
        <dbReference type="PROSITE-ProRule" id="PRU00176"/>
    </source>
</evidence>
<dbReference type="VEuPathDB" id="ToxoDB:TGME49_319530"/>
<dbReference type="InterPro" id="IPR000504">
    <property type="entry name" value="RRM_dom"/>
</dbReference>
<dbReference type="VEuPathDB" id="ToxoDB:TGDOM2_319530"/>
<dbReference type="VEuPathDB" id="ToxoDB:TGARI_319530B"/>
<evidence type="ECO:0000313" key="9">
    <source>
        <dbReference type="EMBL" id="AAT49042.1"/>
    </source>
</evidence>
<keyword evidence="3" id="KW-0677">Repeat</keyword>
<dbReference type="EMBL" id="AY615399">
    <property type="protein sequence ID" value="AAT49042.1"/>
    <property type="molecule type" value="Genomic_DNA"/>
</dbReference>
<protein>
    <submittedName>
        <fullName evidence="9">Splice factor</fullName>
    </submittedName>
</protein>
<dbReference type="GO" id="GO:0005634">
    <property type="term" value="C:nucleus"/>
    <property type="evidence" value="ECO:0007669"/>
    <property type="project" value="UniProtKB-SubCell"/>
</dbReference>
<proteinExistence type="predicted"/>
<dbReference type="PROSITE" id="PS50102">
    <property type="entry name" value="RRM"/>
    <property type="match status" value="2"/>
</dbReference>
<feature type="domain" description="RRM" evidence="8">
    <location>
        <begin position="131"/>
        <end position="205"/>
    </location>
</feature>
<dbReference type="CDD" id="cd12339">
    <property type="entry name" value="RRM2_SRSF1_4_like"/>
    <property type="match status" value="1"/>
</dbReference>
<dbReference type="VEuPathDB" id="ToxoDB:TGMAS_319530"/>
<dbReference type="VEuPathDB" id="ToxoDB:TGPRC2_209850A"/>
<dbReference type="VEuPathDB" id="ToxoDB:TGRUB_319530"/>
<feature type="compositionally biased region" description="Basic and acidic residues" evidence="7">
    <location>
        <begin position="200"/>
        <end position="217"/>
    </location>
</feature>
<keyword evidence="4 6" id="KW-0694">RNA-binding</keyword>
<dbReference type="VEuPathDB" id="ToxoDB:TGVAND_319530B"/>
<dbReference type="InterPro" id="IPR012677">
    <property type="entry name" value="Nucleotide-bd_a/b_plait_sf"/>
</dbReference>
<comment type="subcellular location">
    <subcellularLocation>
        <location evidence="1">Nucleus</location>
    </subcellularLocation>
</comment>
<evidence type="ECO:0000256" key="3">
    <source>
        <dbReference type="ARBA" id="ARBA00022737"/>
    </source>
</evidence>
<feature type="region of interest" description="Disordered" evidence="7">
    <location>
        <begin position="100"/>
        <end position="128"/>
    </location>
</feature>
<dbReference type="Pfam" id="PF00076">
    <property type="entry name" value="RRM_1"/>
    <property type="match status" value="2"/>
</dbReference>
<feature type="compositionally biased region" description="Basic and acidic residues" evidence="7">
    <location>
        <begin position="100"/>
        <end position="109"/>
    </location>
</feature>
<dbReference type="GO" id="GO:0003729">
    <property type="term" value="F:mRNA binding"/>
    <property type="evidence" value="ECO:0007669"/>
    <property type="project" value="TreeGrafter"/>
</dbReference>
<evidence type="ECO:0000256" key="4">
    <source>
        <dbReference type="ARBA" id="ARBA00022884"/>
    </source>
</evidence>
<dbReference type="PANTHER" id="PTHR23003">
    <property type="entry name" value="RNA RECOGNITION MOTIF RRM DOMAIN CONTAINING PROTEIN"/>
    <property type="match status" value="1"/>
</dbReference>
<keyword evidence="2" id="KW-0507">mRNA processing</keyword>
<dbReference type="VEuPathDB" id="ToxoDB:TGCAST_319530"/>
<dbReference type="SMART" id="SM00360">
    <property type="entry name" value="RRM"/>
    <property type="match status" value="2"/>
</dbReference>